<keyword evidence="5" id="KW-0378">Hydrolase</keyword>
<keyword evidence="1" id="KW-0547">Nucleotide-binding</keyword>
<dbReference type="SUPFAM" id="SSF52540">
    <property type="entry name" value="P-loop containing nucleoside triphosphate hydrolases"/>
    <property type="match status" value="1"/>
</dbReference>
<feature type="domain" description="DNA2/NAM7 helicase helicase" evidence="3">
    <location>
        <begin position="495"/>
        <end position="545"/>
    </location>
</feature>
<dbReference type="GO" id="GO:0004386">
    <property type="term" value="F:helicase activity"/>
    <property type="evidence" value="ECO:0007669"/>
    <property type="project" value="InterPro"/>
</dbReference>
<accession>A0AA39WWI4</accession>
<feature type="domain" description="DNA2/NAM7 helicase-like C-terminal" evidence="4">
    <location>
        <begin position="604"/>
        <end position="796"/>
    </location>
</feature>
<dbReference type="PANTHER" id="PTHR10887">
    <property type="entry name" value="DNA2/NAM7 HELICASE FAMILY"/>
    <property type="match status" value="1"/>
</dbReference>
<keyword evidence="6" id="KW-1185">Reference proteome</keyword>
<dbReference type="PANTHER" id="PTHR10887:SF322">
    <property type="entry name" value="HELICASE MOV-10"/>
    <property type="match status" value="1"/>
</dbReference>
<dbReference type="Proteomes" id="UP001175000">
    <property type="component" value="Unassembled WGS sequence"/>
</dbReference>
<comment type="caution">
    <text evidence="5">The sequence shown here is derived from an EMBL/GenBank/DDBJ whole genome shotgun (WGS) entry which is preliminary data.</text>
</comment>
<reference evidence="5" key="1">
    <citation type="submission" date="2023-06" db="EMBL/GenBank/DDBJ databases">
        <title>Genome-scale phylogeny and comparative genomics of the fungal order Sordariales.</title>
        <authorList>
            <consortium name="Lawrence Berkeley National Laboratory"/>
            <person name="Hensen N."/>
            <person name="Bonometti L."/>
            <person name="Westerberg I."/>
            <person name="Brannstrom I.O."/>
            <person name="Guillou S."/>
            <person name="Cros-Aarteil S."/>
            <person name="Calhoun S."/>
            <person name="Haridas S."/>
            <person name="Kuo A."/>
            <person name="Mondo S."/>
            <person name="Pangilinan J."/>
            <person name="Riley R."/>
            <person name="Labutti K."/>
            <person name="Andreopoulos B."/>
            <person name="Lipzen A."/>
            <person name="Chen C."/>
            <person name="Yanf M."/>
            <person name="Daum C."/>
            <person name="Ng V."/>
            <person name="Clum A."/>
            <person name="Steindorff A."/>
            <person name="Ohm R."/>
            <person name="Martin F."/>
            <person name="Silar P."/>
            <person name="Natvig D."/>
            <person name="Lalanne C."/>
            <person name="Gautier V."/>
            <person name="Ament-Velasquez S.L."/>
            <person name="Kruys A."/>
            <person name="Hutchinson M.I."/>
            <person name="Powell A.J."/>
            <person name="Barry K."/>
            <person name="Miller A.N."/>
            <person name="Grigoriev I.V."/>
            <person name="Debuchy R."/>
            <person name="Gladieux P."/>
            <person name="Thoren M.H."/>
            <person name="Johannesson H."/>
        </authorList>
    </citation>
    <scope>NUCLEOTIDE SEQUENCE</scope>
    <source>
        <strain evidence="5">CBS 606.72</strain>
    </source>
</reference>
<gene>
    <name evidence="5" type="ORF">B0T14DRAFT_535735</name>
</gene>
<dbReference type="Pfam" id="PF13086">
    <property type="entry name" value="AAA_11"/>
    <property type="match status" value="2"/>
</dbReference>
<dbReference type="Gene3D" id="3.40.50.300">
    <property type="entry name" value="P-loop containing nucleotide triphosphate hydrolases"/>
    <property type="match status" value="2"/>
</dbReference>
<dbReference type="InterPro" id="IPR041677">
    <property type="entry name" value="DNA2/NAM7_AAA_11"/>
</dbReference>
<name>A0AA39WWI4_9PEZI</name>
<protein>
    <submittedName>
        <fullName evidence="5">P-loop containing nucleoside triphosphate hydrolase protein</fullName>
    </submittedName>
</protein>
<dbReference type="Pfam" id="PF13087">
    <property type="entry name" value="AAA_12"/>
    <property type="match status" value="1"/>
</dbReference>
<keyword evidence="1" id="KW-0347">Helicase</keyword>
<evidence type="ECO:0000259" key="4">
    <source>
        <dbReference type="Pfam" id="PF13087"/>
    </source>
</evidence>
<dbReference type="GO" id="GO:0016787">
    <property type="term" value="F:hydrolase activity"/>
    <property type="evidence" value="ECO:0007669"/>
    <property type="project" value="UniProtKB-KW"/>
</dbReference>
<dbReference type="GO" id="GO:0035194">
    <property type="term" value="P:regulatory ncRNA-mediated post-transcriptional gene silencing"/>
    <property type="evidence" value="ECO:0007669"/>
    <property type="project" value="TreeGrafter"/>
</dbReference>
<feature type="domain" description="DNA2/NAM7 helicase helicase" evidence="3">
    <location>
        <begin position="331"/>
        <end position="419"/>
    </location>
</feature>
<dbReference type="InterPro" id="IPR027417">
    <property type="entry name" value="P-loop_NTPase"/>
</dbReference>
<organism evidence="5 6">
    <name type="scientific">Immersiella caudata</name>
    <dbReference type="NCBI Taxonomy" id="314043"/>
    <lineage>
        <taxon>Eukaryota</taxon>
        <taxon>Fungi</taxon>
        <taxon>Dikarya</taxon>
        <taxon>Ascomycota</taxon>
        <taxon>Pezizomycotina</taxon>
        <taxon>Sordariomycetes</taxon>
        <taxon>Sordariomycetidae</taxon>
        <taxon>Sordariales</taxon>
        <taxon>Lasiosphaeriaceae</taxon>
        <taxon>Immersiella</taxon>
    </lineage>
</organism>
<dbReference type="EMBL" id="JAULSU010000003">
    <property type="protein sequence ID" value="KAK0622560.1"/>
    <property type="molecule type" value="Genomic_DNA"/>
</dbReference>
<dbReference type="InterPro" id="IPR045055">
    <property type="entry name" value="DNA2/NAM7-like"/>
</dbReference>
<dbReference type="InterPro" id="IPR047187">
    <property type="entry name" value="SF1_C_Upf1"/>
</dbReference>
<evidence type="ECO:0000259" key="3">
    <source>
        <dbReference type="Pfam" id="PF13086"/>
    </source>
</evidence>
<evidence type="ECO:0000313" key="5">
    <source>
        <dbReference type="EMBL" id="KAK0622560.1"/>
    </source>
</evidence>
<evidence type="ECO:0000256" key="2">
    <source>
        <dbReference type="SAM" id="MobiDB-lite"/>
    </source>
</evidence>
<feature type="compositionally biased region" description="Basic residues" evidence="2">
    <location>
        <begin position="1"/>
        <end position="10"/>
    </location>
</feature>
<proteinExistence type="predicted"/>
<feature type="region of interest" description="Disordered" evidence="2">
    <location>
        <begin position="1"/>
        <end position="30"/>
    </location>
</feature>
<sequence>MNAAVNRRKTEKPAIIFQGSPPSTSQDGGEAKFERGFDIYATPFVPEKIKNINSLPGQEFTTPLAKSIDLHAYGLENLGSRLLPPIALASASYSYEACLKDPPTLSPLNYESFFRFHLDSEIQQQQRENASYALYVHQVTVEFKRDGNAKITVRVPGLRENSPYVEEDDTVQLRQLRFDHLGRLMERTAPLSSYPMNVYYQQYFSGPWTEIIYNARVKAVVRSLEQLVLNVAGLTPESSEYDNLKFNIQFPLPLNRYSTMQSALSQVQASLLRARQITNEAGIMGKASTNPASLSNPFWVQSMLFPTEADCKVQANVQSGTYKHELYDRVLNLEQRIAVENACGQTYGVLPYLISGPPGTGKTKTIIEIALQLVNNVASVSHILLCAPSEQAADTLANRLRSYMKPAEMLRLNRPTRTFSEVPDTILQYCYTTETRFDLPPFEQLMSYKIVVTSCRDAHMLLQARMTNTDLYTVESGLRTRIHPSDPPQTSARLHWDALLVDEAAQATEPETLLPLLVVAPPPDAPQLTFAPLLIMAGDEHQLTPRTSLPSTPLQRSLFARLFSRPVYANHPLARHFRSHAGLPSTAPLTISPSMVPVLRPPFTNLIRNYRSHPAVLTMPSRLFYASTLVAEAPITSTFRLFNWLGWPRKPTSPSDYYPLIFHDNLSPDDLESDGGGWFNPGEAEIACSYAKSLVSSGLVSEAEIAIMSPFKAQVRRIRGLIRSEKYRLWGVNVGPTEAYQGLEYGVVILCVTRSRGRFVGRDRELGWGIVGEEMGNRLNVALTRAKMGLIMVGKRELVCVKDIQDTPE</sequence>
<dbReference type="AlphaFoldDB" id="A0AA39WWI4"/>
<dbReference type="CDD" id="cd18808">
    <property type="entry name" value="SF1_C_Upf1"/>
    <property type="match status" value="1"/>
</dbReference>
<evidence type="ECO:0000313" key="6">
    <source>
        <dbReference type="Proteomes" id="UP001175000"/>
    </source>
</evidence>
<dbReference type="InterPro" id="IPR041679">
    <property type="entry name" value="DNA2/NAM7-like_C"/>
</dbReference>
<keyword evidence="1" id="KW-0067">ATP-binding</keyword>
<dbReference type="GO" id="GO:0005829">
    <property type="term" value="C:cytosol"/>
    <property type="evidence" value="ECO:0007669"/>
    <property type="project" value="TreeGrafter"/>
</dbReference>
<evidence type="ECO:0000256" key="1">
    <source>
        <dbReference type="ARBA" id="ARBA00022806"/>
    </source>
</evidence>